<dbReference type="EMBL" id="JACHMB010000001">
    <property type="protein sequence ID" value="MBB5774412.1"/>
    <property type="molecule type" value="Genomic_DNA"/>
</dbReference>
<sequence>MAFSFGRSPAARAGVGAAAAAMTAALVCTPTAARADEPSITVEVTPTGSTRYYESCSNTETWGVAAGREGPDFDKGNYQVCNYPSSGVAFNPWANGLGGEYNSAARDHVIEQSHGEWYPRNLKSLCPYWMPAGPNRSALISEIVQTYQVKLIYKCPDGTIQVADTTQATYSGNKSVSWNPGLLDEMTPRRRLAAP</sequence>
<feature type="signal peptide" evidence="1">
    <location>
        <begin position="1"/>
        <end position="35"/>
    </location>
</feature>
<keyword evidence="1" id="KW-0732">Signal</keyword>
<gene>
    <name evidence="2" type="ORF">HD596_001168</name>
</gene>
<evidence type="ECO:0000313" key="3">
    <source>
        <dbReference type="Proteomes" id="UP000579153"/>
    </source>
</evidence>
<dbReference type="RefSeq" id="WP_185068267.1">
    <property type="nucleotide sequence ID" value="NZ_JACHMB010000001.1"/>
</dbReference>
<feature type="chain" id="PRO_5031298922" evidence="1">
    <location>
        <begin position="36"/>
        <end position="195"/>
    </location>
</feature>
<evidence type="ECO:0000313" key="2">
    <source>
        <dbReference type="EMBL" id="MBB5774412.1"/>
    </source>
</evidence>
<evidence type="ECO:0000256" key="1">
    <source>
        <dbReference type="SAM" id="SignalP"/>
    </source>
</evidence>
<organism evidence="2 3">
    <name type="scientific">Nonomuraea jabiensis</name>
    <dbReference type="NCBI Taxonomy" id="882448"/>
    <lineage>
        <taxon>Bacteria</taxon>
        <taxon>Bacillati</taxon>
        <taxon>Actinomycetota</taxon>
        <taxon>Actinomycetes</taxon>
        <taxon>Streptosporangiales</taxon>
        <taxon>Streptosporangiaceae</taxon>
        <taxon>Nonomuraea</taxon>
    </lineage>
</organism>
<dbReference type="AlphaFoldDB" id="A0A7W9FZI2"/>
<keyword evidence="3" id="KW-1185">Reference proteome</keyword>
<name>A0A7W9FZI2_9ACTN</name>
<accession>A0A7W9FZI2</accession>
<proteinExistence type="predicted"/>
<reference evidence="2 3" key="1">
    <citation type="submission" date="2020-08" db="EMBL/GenBank/DDBJ databases">
        <title>Sequencing the genomes of 1000 actinobacteria strains.</title>
        <authorList>
            <person name="Klenk H.-P."/>
        </authorList>
    </citation>
    <scope>NUCLEOTIDE SEQUENCE [LARGE SCALE GENOMIC DNA]</scope>
    <source>
        <strain evidence="2 3">DSM 45507</strain>
    </source>
</reference>
<dbReference type="Proteomes" id="UP000579153">
    <property type="component" value="Unassembled WGS sequence"/>
</dbReference>
<protein>
    <submittedName>
        <fullName evidence="2">Uncharacterized protein</fullName>
    </submittedName>
</protein>
<comment type="caution">
    <text evidence="2">The sequence shown here is derived from an EMBL/GenBank/DDBJ whole genome shotgun (WGS) entry which is preliminary data.</text>
</comment>